<name>A0A9N8VQ94_9GLOM</name>
<gene>
    <name evidence="1" type="ORF">POCULU_LOCUS636</name>
</gene>
<evidence type="ECO:0000313" key="2">
    <source>
        <dbReference type="Proteomes" id="UP000789572"/>
    </source>
</evidence>
<comment type="caution">
    <text evidence="1">The sequence shown here is derived from an EMBL/GenBank/DDBJ whole genome shotgun (WGS) entry which is preliminary data.</text>
</comment>
<evidence type="ECO:0000313" key="1">
    <source>
        <dbReference type="EMBL" id="CAG8462516.1"/>
    </source>
</evidence>
<reference evidence="1" key="1">
    <citation type="submission" date="2021-06" db="EMBL/GenBank/DDBJ databases">
        <authorList>
            <person name="Kallberg Y."/>
            <person name="Tangrot J."/>
            <person name="Rosling A."/>
        </authorList>
    </citation>
    <scope>NUCLEOTIDE SEQUENCE</scope>
    <source>
        <strain evidence="1">IA702</strain>
    </source>
</reference>
<proteinExistence type="predicted"/>
<dbReference type="EMBL" id="CAJVPJ010000035">
    <property type="protein sequence ID" value="CAG8462516.1"/>
    <property type="molecule type" value="Genomic_DNA"/>
</dbReference>
<organism evidence="1 2">
    <name type="scientific">Paraglomus occultum</name>
    <dbReference type="NCBI Taxonomy" id="144539"/>
    <lineage>
        <taxon>Eukaryota</taxon>
        <taxon>Fungi</taxon>
        <taxon>Fungi incertae sedis</taxon>
        <taxon>Mucoromycota</taxon>
        <taxon>Glomeromycotina</taxon>
        <taxon>Glomeromycetes</taxon>
        <taxon>Paraglomerales</taxon>
        <taxon>Paraglomeraceae</taxon>
        <taxon>Paraglomus</taxon>
    </lineage>
</organism>
<dbReference type="AlphaFoldDB" id="A0A9N8VQ94"/>
<protein>
    <submittedName>
        <fullName evidence="1">5314_t:CDS:1</fullName>
    </submittedName>
</protein>
<dbReference type="Proteomes" id="UP000789572">
    <property type="component" value="Unassembled WGS sequence"/>
</dbReference>
<accession>A0A9N8VQ94</accession>
<sequence length="98" mass="10976">MKHHDVSRTLADFLLTTTKFEYVEKFAPPDSIQSFLSRLSKQRISNGRHQTDGLISLYSVERNACAVTPSLSSPPTAFRSLGQRGLQAQVKRFSIIHG</sequence>
<keyword evidence="2" id="KW-1185">Reference proteome</keyword>